<proteinExistence type="predicted"/>
<dbReference type="EMBL" id="BMAT01000289">
    <property type="protein sequence ID" value="GFR63389.1"/>
    <property type="molecule type" value="Genomic_DNA"/>
</dbReference>
<keyword evidence="1" id="KW-1133">Transmembrane helix</keyword>
<accession>A0AAV4ER05</accession>
<dbReference type="AlphaFoldDB" id="A0AAV4ER05"/>
<keyword evidence="1" id="KW-0472">Membrane</keyword>
<sequence length="172" mass="19563">MQDMIRKILKLRIGMQTGVGWRMLATWSGSCMDQTSSVYRRALKATCILVPLFGLQFFLYVYRPFQEGQAYFLFEIFAKIINNTQVHSQLRSHLLRSRSRSWHHEARSFTFSTDGRRVSAKGSNIRLECIPLTSTSCAPSPNRDATSASSAHVKKWRVNLKKQNGASEGAMV</sequence>
<keyword evidence="1" id="KW-0812">Transmembrane</keyword>
<gene>
    <name evidence="2" type="ORF">ElyMa_000154800</name>
</gene>
<evidence type="ECO:0000256" key="1">
    <source>
        <dbReference type="SAM" id="Phobius"/>
    </source>
</evidence>
<evidence type="ECO:0000313" key="3">
    <source>
        <dbReference type="Proteomes" id="UP000762676"/>
    </source>
</evidence>
<organism evidence="2 3">
    <name type="scientific">Elysia marginata</name>
    <dbReference type="NCBI Taxonomy" id="1093978"/>
    <lineage>
        <taxon>Eukaryota</taxon>
        <taxon>Metazoa</taxon>
        <taxon>Spiralia</taxon>
        <taxon>Lophotrochozoa</taxon>
        <taxon>Mollusca</taxon>
        <taxon>Gastropoda</taxon>
        <taxon>Heterobranchia</taxon>
        <taxon>Euthyneura</taxon>
        <taxon>Panpulmonata</taxon>
        <taxon>Sacoglossa</taxon>
        <taxon>Placobranchoidea</taxon>
        <taxon>Plakobranchidae</taxon>
        <taxon>Elysia</taxon>
    </lineage>
</organism>
<dbReference type="Gene3D" id="1.20.1070.10">
    <property type="entry name" value="Rhodopsin 7-helix transmembrane proteins"/>
    <property type="match status" value="1"/>
</dbReference>
<comment type="caution">
    <text evidence="2">The sequence shown here is derived from an EMBL/GenBank/DDBJ whole genome shotgun (WGS) entry which is preliminary data.</text>
</comment>
<keyword evidence="2" id="KW-0675">Receptor</keyword>
<reference evidence="2 3" key="1">
    <citation type="journal article" date="2021" name="Elife">
        <title>Chloroplast acquisition without the gene transfer in kleptoplastic sea slugs, Plakobranchus ocellatus.</title>
        <authorList>
            <person name="Maeda T."/>
            <person name="Takahashi S."/>
            <person name="Yoshida T."/>
            <person name="Shimamura S."/>
            <person name="Takaki Y."/>
            <person name="Nagai Y."/>
            <person name="Toyoda A."/>
            <person name="Suzuki Y."/>
            <person name="Arimoto A."/>
            <person name="Ishii H."/>
            <person name="Satoh N."/>
            <person name="Nishiyama T."/>
            <person name="Hasebe M."/>
            <person name="Maruyama T."/>
            <person name="Minagawa J."/>
            <person name="Obokata J."/>
            <person name="Shigenobu S."/>
        </authorList>
    </citation>
    <scope>NUCLEOTIDE SEQUENCE [LARGE SCALE GENOMIC DNA]</scope>
</reference>
<keyword evidence="3" id="KW-1185">Reference proteome</keyword>
<protein>
    <submittedName>
        <fullName evidence="2">Calcitonin gene-related peptide type 1 receptor-like</fullName>
    </submittedName>
</protein>
<feature type="transmembrane region" description="Helical" evidence="1">
    <location>
        <begin position="42"/>
        <end position="62"/>
    </location>
</feature>
<evidence type="ECO:0000313" key="2">
    <source>
        <dbReference type="EMBL" id="GFR63389.1"/>
    </source>
</evidence>
<name>A0AAV4ER05_9GAST</name>
<dbReference type="Proteomes" id="UP000762676">
    <property type="component" value="Unassembled WGS sequence"/>
</dbReference>